<feature type="chain" id="PRO_5014675308" evidence="1">
    <location>
        <begin position="28"/>
        <end position="255"/>
    </location>
</feature>
<dbReference type="InterPro" id="IPR036866">
    <property type="entry name" value="RibonucZ/Hydroxyglut_hydro"/>
</dbReference>
<proteinExistence type="predicted"/>
<evidence type="ECO:0000259" key="2">
    <source>
        <dbReference type="SMART" id="SM00849"/>
    </source>
</evidence>
<keyword evidence="4" id="KW-1185">Reference proteome</keyword>
<dbReference type="EMBL" id="CP025408">
    <property type="protein sequence ID" value="AUH33503.1"/>
    <property type="molecule type" value="Genomic_DNA"/>
</dbReference>
<keyword evidence="3" id="KW-0378">Hydrolase</keyword>
<gene>
    <name evidence="3" type="ORF">CUV01_08970</name>
</gene>
<dbReference type="Gene3D" id="3.60.15.10">
    <property type="entry name" value="Ribonuclease Z/Hydroxyacylglutathione hydrolase-like"/>
    <property type="match status" value="1"/>
</dbReference>
<dbReference type="Pfam" id="PF13483">
    <property type="entry name" value="Lactamase_B_3"/>
    <property type="match status" value="1"/>
</dbReference>
<dbReference type="KEGG" id="paro:CUV01_08970"/>
<dbReference type="AlphaFoldDB" id="A0A2K9EEX1"/>
<feature type="signal peptide" evidence="1">
    <location>
        <begin position="1"/>
        <end position="27"/>
    </location>
</feature>
<dbReference type="SUPFAM" id="SSF56281">
    <property type="entry name" value="Metallo-hydrolase/oxidoreductase"/>
    <property type="match status" value="1"/>
</dbReference>
<dbReference type="InterPro" id="IPR001279">
    <property type="entry name" value="Metallo-B-lactamas"/>
</dbReference>
<dbReference type="RefSeq" id="WP_101460172.1">
    <property type="nucleotide sequence ID" value="NZ_CP025408.1"/>
</dbReference>
<dbReference type="Proteomes" id="UP000233742">
    <property type="component" value="Chromosome"/>
</dbReference>
<dbReference type="OrthoDB" id="9805728at2"/>
<evidence type="ECO:0000313" key="3">
    <source>
        <dbReference type="EMBL" id="AUH33503.1"/>
    </source>
</evidence>
<evidence type="ECO:0000313" key="4">
    <source>
        <dbReference type="Proteomes" id="UP000233742"/>
    </source>
</evidence>
<evidence type="ECO:0000256" key="1">
    <source>
        <dbReference type="SAM" id="SignalP"/>
    </source>
</evidence>
<dbReference type="InterPro" id="IPR050114">
    <property type="entry name" value="UPF0173_UPF0282_UlaG_hydrolase"/>
</dbReference>
<accession>A0A2K9EEX1</accession>
<organism evidence="3 4">
    <name type="scientific">Paracoccus tegillarcae</name>
    <dbReference type="NCBI Taxonomy" id="1529068"/>
    <lineage>
        <taxon>Bacteria</taxon>
        <taxon>Pseudomonadati</taxon>
        <taxon>Pseudomonadota</taxon>
        <taxon>Alphaproteobacteria</taxon>
        <taxon>Rhodobacterales</taxon>
        <taxon>Paracoccaceae</taxon>
        <taxon>Paracoccus</taxon>
    </lineage>
</organism>
<name>A0A2K9EEX1_9RHOB</name>
<dbReference type="SMART" id="SM00849">
    <property type="entry name" value="Lactamase_B"/>
    <property type="match status" value="1"/>
</dbReference>
<reference evidence="3 4" key="1">
    <citation type="submission" date="2017-12" db="EMBL/GenBank/DDBJ databases">
        <authorList>
            <person name="Hurst M.R.H."/>
        </authorList>
    </citation>
    <scope>NUCLEOTIDE SEQUENCE [LARGE SCALE GENOMIC DNA]</scope>
    <source>
        <strain evidence="3 4">BM15</strain>
    </source>
</reference>
<protein>
    <submittedName>
        <fullName evidence="3">MBL fold metallo-hydrolase</fullName>
    </submittedName>
</protein>
<feature type="domain" description="Metallo-beta-lactamase" evidence="2">
    <location>
        <begin position="46"/>
        <end position="222"/>
    </location>
</feature>
<keyword evidence="1" id="KW-0732">Signal</keyword>
<dbReference type="PANTHER" id="PTHR43546:SF3">
    <property type="entry name" value="UPF0173 METAL-DEPENDENT HYDROLASE MJ1163"/>
    <property type="match status" value="1"/>
</dbReference>
<dbReference type="PANTHER" id="PTHR43546">
    <property type="entry name" value="UPF0173 METAL-DEPENDENT HYDROLASE MJ1163-RELATED"/>
    <property type="match status" value="1"/>
</dbReference>
<sequence>MQLNRRSSLKLGAAAMTVFALPRLSLAQDANSYAVEGGDVVIHPVDHASMVIQTPAQVIYVDPVGGAGKYANLPAPGLIMITHEHGDHYDAATLEGIGTEVPIITNPAVHAMLPEALMARATAMENGGQAMQGDIGIEAIPAYNLTEDRLQYHPEGRDNGYVLTIGGKRIYIAGDTENTPELAALTDIEVAFLPMNLPFTMTVEQAAQGVAAFKPANVYPYHHKGSDIEEFKRLVEAGDSGSNVIIANWYPNGEG</sequence>
<dbReference type="GO" id="GO:0016787">
    <property type="term" value="F:hydrolase activity"/>
    <property type="evidence" value="ECO:0007669"/>
    <property type="project" value="UniProtKB-KW"/>
</dbReference>